<dbReference type="PANTHER" id="PTHR43065:SF10">
    <property type="entry name" value="PEROXIDE STRESS-ACTIVATED HISTIDINE KINASE MAK3"/>
    <property type="match status" value="1"/>
</dbReference>
<dbReference type="InterPro" id="IPR005467">
    <property type="entry name" value="His_kinase_dom"/>
</dbReference>
<dbReference type="Gene3D" id="3.30.565.10">
    <property type="entry name" value="Histidine kinase-like ATPase, C-terminal domain"/>
    <property type="match status" value="1"/>
</dbReference>
<dbReference type="InterPro" id="IPR003594">
    <property type="entry name" value="HATPase_dom"/>
</dbReference>
<dbReference type="PROSITE" id="PS50109">
    <property type="entry name" value="HIS_KIN"/>
    <property type="match status" value="1"/>
</dbReference>
<evidence type="ECO:0000256" key="8">
    <source>
        <dbReference type="ARBA" id="ARBA00023012"/>
    </source>
</evidence>
<comment type="catalytic activity">
    <reaction evidence="1">
        <text>ATP + protein L-histidine = ADP + protein N-phospho-L-histidine.</text>
        <dbReference type="EC" id="2.7.13.3"/>
    </reaction>
</comment>
<keyword evidence="3" id="KW-0597">Phosphoprotein</keyword>
<dbReference type="SUPFAM" id="SSF47384">
    <property type="entry name" value="Homodimeric domain of signal transducing histidine kinase"/>
    <property type="match status" value="1"/>
</dbReference>
<reference evidence="10 11" key="1">
    <citation type="submission" date="2021-01" db="EMBL/GenBank/DDBJ databases">
        <title>Genomic Encyclopedia of Type Strains, Phase IV (KMG-IV): sequencing the most valuable type-strain genomes for metagenomic binning, comparative biology and taxonomic classification.</title>
        <authorList>
            <person name="Goeker M."/>
        </authorList>
    </citation>
    <scope>NUCLEOTIDE SEQUENCE [LARGE SCALE GENOMIC DNA]</scope>
    <source>
        <strain evidence="10 11">DSM 23711</strain>
    </source>
</reference>
<evidence type="ECO:0000256" key="1">
    <source>
        <dbReference type="ARBA" id="ARBA00000085"/>
    </source>
</evidence>
<dbReference type="Gene3D" id="1.10.287.130">
    <property type="match status" value="1"/>
</dbReference>
<dbReference type="CDD" id="cd00082">
    <property type="entry name" value="HisKA"/>
    <property type="match status" value="1"/>
</dbReference>
<evidence type="ECO:0000256" key="3">
    <source>
        <dbReference type="ARBA" id="ARBA00022553"/>
    </source>
</evidence>
<evidence type="ECO:0000256" key="5">
    <source>
        <dbReference type="ARBA" id="ARBA00022741"/>
    </source>
</evidence>
<accession>A0ABS2N103</accession>
<dbReference type="SMART" id="SM00388">
    <property type="entry name" value="HisKA"/>
    <property type="match status" value="1"/>
</dbReference>
<organism evidence="10 11">
    <name type="scientific">Aquibacillus albus</name>
    <dbReference type="NCBI Taxonomy" id="1168171"/>
    <lineage>
        <taxon>Bacteria</taxon>
        <taxon>Bacillati</taxon>
        <taxon>Bacillota</taxon>
        <taxon>Bacilli</taxon>
        <taxon>Bacillales</taxon>
        <taxon>Bacillaceae</taxon>
        <taxon>Aquibacillus</taxon>
    </lineage>
</organism>
<keyword evidence="5" id="KW-0547">Nucleotide-binding</keyword>
<name>A0ABS2N103_9BACI</name>
<dbReference type="GO" id="GO:0016301">
    <property type="term" value="F:kinase activity"/>
    <property type="evidence" value="ECO:0007669"/>
    <property type="project" value="UniProtKB-KW"/>
</dbReference>
<dbReference type="EMBL" id="JAFBDR010000010">
    <property type="protein sequence ID" value="MBM7571590.1"/>
    <property type="molecule type" value="Genomic_DNA"/>
</dbReference>
<keyword evidence="8" id="KW-0902">Two-component regulatory system</keyword>
<dbReference type="InterPro" id="IPR003661">
    <property type="entry name" value="HisK_dim/P_dom"/>
</dbReference>
<dbReference type="SMART" id="SM00387">
    <property type="entry name" value="HATPase_c"/>
    <property type="match status" value="1"/>
</dbReference>
<gene>
    <name evidence="10" type="ORF">JOC48_002089</name>
</gene>
<feature type="domain" description="Histidine kinase" evidence="9">
    <location>
        <begin position="226"/>
        <end position="428"/>
    </location>
</feature>
<evidence type="ECO:0000256" key="7">
    <source>
        <dbReference type="ARBA" id="ARBA00022840"/>
    </source>
</evidence>
<protein>
    <recommendedName>
        <fullName evidence="2">histidine kinase</fullName>
        <ecNumber evidence="2">2.7.13.3</ecNumber>
    </recommendedName>
</protein>
<dbReference type="InterPro" id="IPR036890">
    <property type="entry name" value="HATPase_C_sf"/>
</dbReference>
<sequence>MVSLKDKTEESQLNTQNGLSDGGHILYIYEDVTKYIKNAINYIVEGIENNDQVIFVDSDEKIEMVLGGLREKEVSKAALTYLTLVNADDFYHTYSDTGAPDLEVLEVFTEPHLKKSRSIRTWGHVTPKDIEKLLDYEYDSDAYINKYQIYSVCAYDGKNISASFMMKMLSVHEYLMTDESIVPSNLYQKQTSSSPSIVEQINLEKKEANIRLRSEQLTFAGQFAAGICHEIRNPLTTIKGFFQLMKEESTNDKFNQVIEQELERIQQITSELLLLAKPNSEQRDKHNLIDIIQDVKILLDSQAVMKSIQIKTIFEYDSLIIDCDDTKVKQVIINIVKNAIEVMENGDITIRLTKKNNFAVMSIKDQGPGIAKEVMNKIGQPFFTTKKDGTGLGLIISFNIIKSHGGNISIQSEEGIGTTFNIVLPLMES</sequence>
<dbReference type="SUPFAM" id="SSF55874">
    <property type="entry name" value="ATPase domain of HSP90 chaperone/DNA topoisomerase II/histidine kinase"/>
    <property type="match status" value="1"/>
</dbReference>
<keyword evidence="4" id="KW-0808">Transferase</keyword>
<dbReference type="Pfam" id="PF02518">
    <property type="entry name" value="HATPase_c"/>
    <property type="match status" value="1"/>
</dbReference>
<dbReference type="Proteomes" id="UP001296943">
    <property type="component" value="Unassembled WGS sequence"/>
</dbReference>
<dbReference type="PANTHER" id="PTHR43065">
    <property type="entry name" value="SENSOR HISTIDINE KINASE"/>
    <property type="match status" value="1"/>
</dbReference>
<proteinExistence type="predicted"/>
<dbReference type="InterPro" id="IPR004358">
    <property type="entry name" value="Sig_transdc_His_kin-like_C"/>
</dbReference>
<evidence type="ECO:0000256" key="2">
    <source>
        <dbReference type="ARBA" id="ARBA00012438"/>
    </source>
</evidence>
<keyword evidence="7" id="KW-0067">ATP-binding</keyword>
<dbReference type="InterPro" id="IPR036097">
    <property type="entry name" value="HisK_dim/P_sf"/>
</dbReference>
<evidence type="ECO:0000259" key="9">
    <source>
        <dbReference type="PROSITE" id="PS50109"/>
    </source>
</evidence>
<keyword evidence="6 10" id="KW-0418">Kinase</keyword>
<dbReference type="PRINTS" id="PR00344">
    <property type="entry name" value="BCTRLSENSOR"/>
</dbReference>
<dbReference type="InterPro" id="IPR025847">
    <property type="entry name" value="MEDS_domain"/>
</dbReference>
<evidence type="ECO:0000313" key="11">
    <source>
        <dbReference type="Proteomes" id="UP001296943"/>
    </source>
</evidence>
<evidence type="ECO:0000256" key="6">
    <source>
        <dbReference type="ARBA" id="ARBA00022777"/>
    </source>
</evidence>
<dbReference type="EC" id="2.7.13.3" evidence="2"/>
<dbReference type="Pfam" id="PF00512">
    <property type="entry name" value="HisKA"/>
    <property type="match status" value="1"/>
</dbReference>
<comment type="caution">
    <text evidence="10">The sequence shown here is derived from an EMBL/GenBank/DDBJ whole genome shotgun (WGS) entry which is preliminary data.</text>
</comment>
<keyword evidence="11" id="KW-1185">Reference proteome</keyword>
<evidence type="ECO:0000313" key="10">
    <source>
        <dbReference type="EMBL" id="MBM7571590.1"/>
    </source>
</evidence>
<evidence type="ECO:0000256" key="4">
    <source>
        <dbReference type="ARBA" id="ARBA00022679"/>
    </source>
</evidence>
<dbReference type="Pfam" id="PF14417">
    <property type="entry name" value="MEDS"/>
    <property type="match status" value="1"/>
</dbReference>